<keyword evidence="2 9" id="KW-0479">Metal-binding</keyword>
<dbReference type="CDD" id="cd06572">
    <property type="entry name" value="Histidinol_dh"/>
    <property type="match status" value="1"/>
</dbReference>
<dbReference type="Gene3D" id="1.20.5.1300">
    <property type="match status" value="1"/>
</dbReference>
<evidence type="ECO:0000256" key="10">
    <source>
        <dbReference type="RuleBase" id="RU004175"/>
    </source>
</evidence>
<evidence type="ECO:0000256" key="4">
    <source>
        <dbReference type="ARBA" id="ARBA00023002"/>
    </source>
</evidence>
<dbReference type="GO" id="GO:0000105">
    <property type="term" value="P:L-histidine biosynthetic process"/>
    <property type="evidence" value="ECO:0007669"/>
    <property type="project" value="InterPro"/>
</dbReference>
<keyword evidence="7" id="KW-0520">NAD</keyword>
<protein>
    <submittedName>
        <fullName evidence="11">Histidinol dehydrogenase</fullName>
    </submittedName>
</protein>
<feature type="binding site" evidence="8">
    <location>
        <position position="258"/>
    </location>
    <ligand>
        <name>substrate</name>
    </ligand>
</feature>
<gene>
    <name evidence="11" type="ORF">TSACC_2134</name>
</gene>
<dbReference type="InterPro" id="IPR001692">
    <property type="entry name" value="Histidinol_DH_CS"/>
</dbReference>
<comment type="similarity">
    <text evidence="1 5 10">Belongs to the histidinol dehydrogenase family.</text>
</comment>
<name>A0A146G274_TERSA</name>
<dbReference type="GO" id="GO:0051287">
    <property type="term" value="F:NAD binding"/>
    <property type="evidence" value="ECO:0007669"/>
    <property type="project" value="InterPro"/>
</dbReference>
<evidence type="ECO:0000313" key="12">
    <source>
        <dbReference type="Proteomes" id="UP000076023"/>
    </source>
</evidence>
<dbReference type="FunFam" id="3.40.50.1980:FF:000001">
    <property type="entry name" value="Histidinol dehydrogenase"/>
    <property type="match status" value="1"/>
</dbReference>
<keyword evidence="4 5" id="KW-0560">Oxidoreductase</keyword>
<evidence type="ECO:0000256" key="9">
    <source>
        <dbReference type="PIRSR" id="PIRSR000099-4"/>
    </source>
</evidence>
<evidence type="ECO:0000256" key="8">
    <source>
        <dbReference type="PIRSR" id="PIRSR000099-3"/>
    </source>
</evidence>
<evidence type="ECO:0000256" key="7">
    <source>
        <dbReference type="PIRSR" id="PIRSR000099-2"/>
    </source>
</evidence>
<accession>A0A146G274</accession>
<feature type="binding site" evidence="9">
    <location>
        <position position="261"/>
    </location>
    <ligand>
        <name>Zn(2+)</name>
        <dbReference type="ChEBI" id="CHEBI:29105"/>
    </ligand>
</feature>
<sequence length="436" mass="46284">MKIFRPKDRGYAQALQRLNRRAIPDPAVRATVEEVVAAVATEGDAALIRYTEKFGGPKLEVGQLYVTPAEIVAAQASIDKETRDAIKAARTNVRTFAKKSLRKSWFTKNKQGAVVGERFDPFPRVGIYIPGGTAPLVSSAIMTCALAEAAGVPEIVAVTPADKEGKVHPALLAALAACGTHEIYRVGGAQAVAALAYGTKTIRPVQKIFGPGNSWVVEAKRQVFGVAAIDLLPGPSEVLVIADKWANPEWIAADLLAQSEHGHGSIAVLLTDDAELIEKVGKAVDAQVKLSQRPKQLAEALAHTTLIQTKDLDESIRLANEFASEHVSIATKRPGEIALQLNSSGAIFMGGISPVVGGDFLAGPSHELPTGGAGKSFAGLTADQFQRRTSVVMFDEPSLKASVPIIETFSKIEGLDAHGRSASIRVQKTKKAAKKK</sequence>
<feature type="binding site" evidence="9">
    <location>
        <position position="258"/>
    </location>
    <ligand>
        <name>Zn(2+)</name>
        <dbReference type="ChEBI" id="CHEBI:29105"/>
    </ligand>
</feature>
<dbReference type="Pfam" id="PF00815">
    <property type="entry name" value="Histidinol_dh"/>
    <property type="match status" value="1"/>
</dbReference>
<feature type="binding site" evidence="8">
    <location>
        <position position="236"/>
    </location>
    <ligand>
        <name>substrate</name>
    </ligand>
</feature>
<dbReference type="GO" id="GO:0005829">
    <property type="term" value="C:cytosol"/>
    <property type="evidence" value="ECO:0007669"/>
    <property type="project" value="TreeGrafter"/>
</dbReference>
<feature type="binding site" evidence="9">
    <location>
        <position position="359"/>
    </location>
    <ligand>
        <name>Zn(2+)</name>
        <dbReference type="ChEBI" id="CHEBI:29105"/>
    </ligand>
</feature>
<dbReference type="PANTHER" id="PTHR21256">
    <property type="entry name" value="HISTIDINOL DEHYDROGENASE HDH"/>
    <property type="match status" value="1"/>
</dbReference>
<evidence type="ECO:0000256" key="2">
    <source>
        <dbReference type="ARBA" id="ARBA00022723"/>
    </source>
</evidence>
<dbReference type="STRING" id="690879.TSACC_2134"/>
<feature type="binding site" evidence="7">
    <location>
        <position position="213"/>
    </location>
    <ligand>
        <name>NAD(+)</name>
        <dbReference type="ChEBI" id="CHEBI:57540"/>
    </ligand>
</feature>
<reference evidence="12" key="1">
    <citation type="journal article" date="2017" name="Genome Announc.">
        <title>Draft Genome Sequence of Terrimicrobium sacchariphilum NM-5T, a Facultative Anaerobic Soil Bacterium of the Class Spartobacteria.</title>
        <authorList>
            <person name="Qiu Y.L."/>
            <person name="Tourlousse D.M."/>
            <person name="Matsuura N."/>
            <person name="Ohashi A."/>
            <person name="Sekiguchi Y."/>
        </authorList>
    </citation>
    <scope>NUCLEOTIDE SEQUENCE [LARGE SCALE GENOMIC DNA]</scope>
    <source>
        <strain evidence="12">NM-5</strain>
    </source>
</reference>
<dbReference type="GO" id="GO:0004399">
    <property type="term" value="F:histidinol dehydrogenase activity"/>
    <property type="evidence" value="ECO:0007669"/>
    <property type="project" value="InterPro"/>
</dbReference>
<feature type="active site" description="Proton acceptor" evidence="6">
    <location>
        <position position="326"/>
    </location>
</feature>
<proteinExistence type="inferred from homology"/>
<dbReference type="InParanoid" id="A0A146G274"/>
<dbReference type="PRINTS" id="PR00083">
    <property type="entry name" value="HOLDHDRGNASE"/>
</dbReference>
<dbReference type="InterPro" id="IPR016161">
    <property type="entry name" value="Ald_DH/histidinol_DH"/>
</dbReference>
<dbReference type="SUPFAM" id="SSF53720">
    <property type="entry name" value="ALDH-like"/>
    <property type="match status" value="1"/>
</dbReference>
<feature type="active site" description="Proton acceptor" evidence="6">
    <location>
        <position position="325"/>
    </location>
</feature>
<keyword evidence="12" id="KW-1185">Reference proteome</keyword>
<feature type="binding site" evidence="8">
    <location>
        <position position="359"/>
    </location>
    <ligand>
        <name>substrate</name>
    </ligand>
</feature>
<dbReference type="PIRSF" id="PIRSF000099">
    <property type="entry name" value="Histidinol_dh"/>
    <property type="match status" value="1"/>
</dbReference>
<keyword evidence="3 9" id="KW-0862">Zinc</keyword>
<dbReference type="InterPro" id="IPR022695">
    <property type="entry name" value="Histidinol_DH_monofunct"/>
</dbReference>
<feature type="binding site" evidence="7">
    <location>
        <position position="190"/>
    </location>
    <ligand>
        <name>NAD(+)</name>
        <dbReference type="ChEBI" id="CHEBI:57540"/>
    </ligand>
</feature>
<feature type="binding site" evidence="8">
    <location>
        <position position="418"/>
    </location>
    <ligand>
        <name>substrate</name>
    </ligand>
</feature>
<dbReference type="InterPro" id="IPR012131">
    <property type="entry name" value="Hstdl_DH"/>
</dbReference>
<feature type="binding site" evidence="8">
    <location>
        <position position="261"/>
    </location>
    <ligand>
        <name>substrate</name>
    </ligand>
</feature>
<feature type="binding site" evidence="7">
    <location>
        <position position="128"/>
    </location>
    <ligand>
        <name>NAD(+)</name>
        <dbReference type="ChEBI" id="CHEBI:57540"/>
    </ligand>
</feature>
<dbReference type="EMBL" id="BDCO01000002">
    <property type="protein sequence ID" value="GAT31740.1"/>
    <property type="molecule type" value="Genomic_DNA"/>
</dbReference>
<dbReference type="Gene3D" id="3.40.50.1980">
    <property type="entry name" value="Nitrogenase molybdenum iron protein domain"/>
    <property type="match status" value="2"/>
</dbReference>
<dbReference type="GO" id="GO:0046872">
    <property type="term" value="F:metal ion binding"/>
    <property type="evidence" value="ECO:0007669"/>
    <property type="project" value="UniProtKB-KW"/>
</dbReference>
<dbReference type="PROSITE" id="PS00611">
    <property type="entry name" value="HISOL_DEHYDROGENASE"/>
    <property type="match status" value="1"/>
</dbReference>
<comment type="caution">
    <text evidence="11">The sequence shown here is derived from an EMBL/GenBank/DDBJ whole genome shotgun (WGS) entry which is preliminary data.</text>
</comment>
<evidence type="ECO:0000256" key="3">
    <source>
        <dbReference type="ARBA" id="ARBA00022833"/>
    </source>
</evidence>
<evidence type="ECO:0000313" key="11">
    <source>
        <dbReference type="EMBL" id="GAT31740.1"/>
    </source>
</evidence>
<evidence type="ECO:0000256" key="5">
    <source>
        <dbReference type="PIRNR" id="PIRNR000099"/>
    </source>
</evidence>
<dbReference type="PANTHER" id="PTHR21256:SF2">
    <property type="entry name" value="HISTIDINE BIOSYNTHESIS TRIFUNCTIONAL PROTEIN"/>
    <property type="match status" value="1"/>
</dbReference>
<dbReference type="Proteomes" id="UP000076023">
    <property type="component" value="Unassembled WGS sequence"/>
</dbReference>
<organism evidence="11 12">
    <name type="scientific">Terrimicrobium sacchariphilum</name>
    <dbReference type="NCBI Taxonomy" id="690879"/>
    <lineage>
        <taxon>Bacteria</taxon>
        <taxon>Pseudomonadati</taxon>
        <taxon>Verrucomicrobiota</taxon>
        <taxon>Terrimicrobiia</taxon>
        <taxon>Terrimicrobiales</taxon>
        <taxon>Terrimicrobiaceae</taxon>
        <taxon>Terrimicrobium</taxon>
    </lineage>
</organism>
<dbReference type="FunCoup" id="A0A146G274">
    <property type="interactions" value="562"/>
</dbReference>
<dbReference type="NCBIfam" id="TIGR00069">
    <property type="entry name" value="hisD"/>
    <property type="match status" value="1"/>
</dbReference>
<dbReference type="AlphaFoldDB" id="A0A146G274"/>
<feature type="binding site" evidence="9">
    <location>
        <position position="418"/>
    </location>
    <ligand>
        <name>Zn(2+)</name>
        <dbReference type="ChEBI" id="CHEBI:29105"/>
    </ligand>
</feature>
<evidence type="ECO:0000256" key="6">
    <source>
        <dbReference type="PIRSR" id="PIRSR000099-1"/>
    </source>
</evidence>
<comment type="cofactor">
    <cofactor evidence="9">
        <name>Zn(2+)</name>
        <dbReference type="ChEBI" id="CHEBI:29105"/>
    </cofactor>
    <text evidence="9">Binds 1 zinc ion per subunit.</text>
</comment>
<feature type="binding site" evidence="8">
    <location>
        <position position="413"/>
    </location>
    <ligand>
        <name>substrate</name>
    </ligand>
</feature>
<dbReference type="OrthoDB" id="9805269at2"/>
<dbReference type="RefSeq" id="WP_075077625.1">
    <property type="nucleotide sequence ID" value="NZ_BDCO01000002.1"/>
</dbReference>
<feature type="binding site" evidence="8">
    <location>
        <position position="326"/>
    </location>
    <ligand>
        <name>substrate</name>
    </ligand>
</feature>
<evidence type="ECO:0000256" key="1">
    <source>
        <dbReference type="ARBA" id="ARBA00010178"/>
    </source>
</evidence>